<evidence type="ECO:0000313" key="15">
    <source>
        <dbReference type="Proteomes" id="UP000639338"/>
    </source>
</evidence>
<comment type="function">
    <text evidence="7">Binds DNA as a heterodimer with MAX and represses transcription. Binds to the canonical E box sequence 5'-CACGTG-3' and, with higher affinity, to 5'-CACGCG-3'.</text>
</comment>
<feature type="region of interest" description="Disordered" evidence="12">
    <location>
        <begin position="18"/>
        <end position="51"/>
    </location>
</feature>
<evidence type="ECO:0000256" key="3">
    <source>
        <dbReference type="ARBA" id="ARBA00023015"/>
    </source>
</evidence>
<reference evidence="14 15" key="1">
    <citation type="submission" date="2020-08" db="EMBL/GenBank/DDBJ databases">
        <title>Aphidius gifuensis genome sequencing and assembly.</title>
        <authorList>
            <person name="Du Z."/>
        </authorList>
    </citation>
    <scope>NUCLEOTIDE SEQUENCE [LARGE SCALE GENOMIC DNA]</scope>
    <source>
        <strain evidence="14">YNYX2018</strain>
        <tissue evidence="14">Adults</tissue>
    </source>
</reference>
<feature type="compositionally biased region" description="Low complexity" evidence="12">
    <location>
        <begin position="344"/>
        <end position="403"/>
    </location>
</feature>
<evidence type="ECO:0000256" key="7">
    <source>
        <dbReference type="ARBA" id="ARBA00057176"/>
    </source>
</evidence>
<keyword evidence="4" id="KW-0238">DNA-binding</keyword>
<dbReference type="FunFam" id="4.10.280.10:FF:000034">
    <property type="entry name" value="MAX network transcriptional repressor"/>
    <property type="match status" value="1"/>
</dbReference>
<evidence type="ECO:0000313" key="14">
    <source>
        <dbReference type="EMBL" id="KAF7993303.1"/>
    </source>
</evidence>
<evidence type="ECO:0000256" key="6">
    <source>
        <dbReference type="ARBA" id="ARBA00023242"/>
    </source>
</evidence>
<feature type="region of interest" description="Disordered" evidence="12">
    <location>
        <begin position="701"/>
        <end position="724"/>
    </location>
</feature>
<dbReference type="EMBL" id="JACMRX010000003">
    <property type="protein sequence ID" value="KAF7993303.1"/>
    <property type="molecule type" value="Genomic_DNA"/>
</dbReference>
<keyword evidence="2" id="KW-0678">Repressor</keyword>
<evidence type="ECO:0000256" key="9">
    <source>
        <dbReference type="ARBA" id="ARBA00070444"/>
    </source>
</evidence>
<feature type="region of interest" description="Disordered" evidence="12">
    <location>
        <begin position="344"/>
        <end position="405"/>
    </location>
</feature>
<organism evidence="14 15">
    <name type="scientific">Aphidius gifuensis</name>
    <name type="common">Parasitoid wasp</name>
    <dbReference type="NCBI Taxonomy" id="684658"/>
    <lineage>
        <taxon>Eukaryota</taxon>
        <taxon>Metazoa</taxon>
        <taxon>Ecdysozoa</taxon>
        <taxon>Arthropoda</taxon>
        <taxon>Hexapoda</taxon>
        <taxon>Insecta</taxon>
        <taxon>Pterygota</taxon>
        <taxon>Neoptera</taxon>
        <taxon>Endopterygota</taxon>
        <taxon>Hymenoptera</taxon>
        <taxon>Apocrita</taxon>
        <taxon>Ichneumonoidea</taxon>
        <taxon>Braconidae</taxon>
        <taxon>Aphidiinae</taxon>
        <taxon>Aphidius</taxon>
    </lineage>
</organism>
<dbReference type="Gene3D" id="4.10.280.10">
    <property type="entry name" value="Helix-loop-helix DNA-binding domain"/>
    <property type="match status" value="1"/>
</dbReference>
<feature type="domain" description="BHLH" evidence="13">
    <location>
        <begin position="168"/>
        <end position="219"/>
    </location>
</feature>
<feature type="coiled-coil region" evidence="11">
    <location>
        <begin position="216"/>
        <end position="250"/>
    </location>
</feature>
<dbReference type="GO" id="GO:0005634">
    <property type="term" value="C:nucleus"/>
    <property type="evidence" value="ECO:0007669"/>
    <property type="project" value="UniProtKB-SubCell"/>
</dbReference>
<dbReference type="Proteomes" id="UP000639338">
    <property type="component" value="Unassembled WGS sequence"/>
</dbReference>
<dbReference type="PANTHER" id="PTHR11969">
    <property type="entry name" value="MAX DIMERIZATION, MAD"/>
    <property type="match status" value="1"/>
</dbReference>
<comment type="caution">
    <text evidence="14">The sequence shown here is derived from an EMBL/GenBank/DDBJ whole genome shotgun (WGS) entry which is preliminary data.</text>
</comment>
<accession>A0A835CTI0</accession>
<evidence type="ECO:0000256" key="8">
    <source>
        <dbReference type="ARBA" id="ARBA00062701"/>
    </source>
</evidence>
<dbReference type="OrthoDB" id="419455at2759"/>
<dbReference type="CDD" id="cd11402">
    <property type="entry name" value="bHLHzip_Mnt"/>
    <property type="match status" value="1"/>
</dbReference>
<dbReference type="PANTHER" id="PTHR11969:SF99">
    <property type="entry name" value="MAX-BINDING PROTEIN MNT"/>
    <property type="match status" value="1"/>
</dbReference>
<evidence type="ECO:0000256" key="4">
    <source>
        <dbReference type="ARBA" id="ARBA00023125"/>
    </source>
</evidence>
<evidence type="ECO:0000256" key="11">
    <source>
        <dbReference type="SAM" id="Coils"/>
    </source>
</evidence>
<evidence type="ECO:0000256" key="1">
    <source>
        <dbReference type="ARBA" id="ARBA00004123"/>
    </source>
</evidence>
<dbReference type="PROSITE" id="PS50888">
    <property type="entry name" value="BHLH"/>
    <property type="match status" value="1"/>
</dbReference>
<sequence length="724" mass="78648">MSLETLLEAARYVEQQALNSRDASTSSSSDHSFAVAPHSNHHNSNEPRGVKIKRERMEPDDLLCEEKMLIIDEEYPHEINKRNGNSIFRESPVISRAPSIIHHTETQHHHQIVHQNNHNNTTHQTFIDNNNVNHAQAGAGSTGSLIIDVDQTQDNKKNKNGPCVIRSGTREVHNKLEKNRRAHLKECFEILKKQLPAQDEKKSSNLSILHAAITHIKMLKKKEREYEHEMERLARERISSQQRLTQLKKELSSKWEHIDFNKLLPEQISTVDSIVNKNVTENMDVDVTTLARDGTIYSSTSSLSSSSITASSPQNHQTSTTSSMHSQVSTAAVVCQTQGLNLANNINNNHNNNNNNNSNNNNTNSSINIINNSNNSCNISNNNNLRESPNSSPGSTITSIPTSAQDKLNNSNVHQIHLPLNAQVINTNHQNIATIMPALQHLGPGIRVIQGDRQLLVTHPGNNEPRPLTIAVQNSNDQTTRPLIVQSNSTGDARPVALVVHSTTPNDRVTLLHSGNEGRPLVLAHPPPLNNTTAQTRIRSVDAQTSHKMIGGVTLVGGNGSELTRLPGGAELNILPGVFRSVKSQPLTVQGGLSLSHTGISLQSSSGKSTSSVIQTTSSSDGIAHIVTQHSSLTGLTPMTVVSQGNQVTAHILGTSNLTGKMITTPLLKSVNQVPIVNAQYLNTTTLVKPVVVVTTSSNSIISSSSSSSIPSSTQPSVTSHSNV</sequence>
<dbReference type="SUPFAM" id="SSF47459">
    <property type="entry name" value="HLH, helix-loop-helix DNA-binding domain"/>
    <property type="match status" value="1"/>
</dbReference>
<gene>
    <name evidence="14" type="ORF">HCN44_006363</name>
</gene>
<evidence type="ECO:0000256" key="12">
    <source>
        <dbReference type="SAM" id="MobiDB-lite"/>
    </source>
</evidence>
<feature type="compositionally biased region" description="Low complexity" evidence="12">
    <location>
        <begin position="20"/>
        <end position="32"/>
    </location>
</feature>
<dbReference type="AlphaFoldDB" id="A0A835CTI0"/>
<evidence type="ECO:0000256" key="2">
    <source>
        <dbReference type="ARBA" id="ARBA00022491"/>
    </source>
</evidence>
<dbReference type="GO" id="GO:0000981">
    <property type="term" value="F:DNA-binding transcription factor activity, RNA polymerase II-specific"/>
    <property type="evidence" value="ECO:0007669"/>
    <property type="project" value="TreeGrafter"/>
</dbReference>
<evidence type="ECO:0000256" key="10">
    <source>
        <dbReference type="ARBA" id="ARBA00083368"/>
    </source>
</evidence>
<comment type="subunit">
    <text evidence="8">Efficient DNA binding requires dimerization with another bHLH protein. Binds DNA as a homodimer or a heterodimer with MAX.</text>
</comment>
<keyword evidence="3" id="KW-0805">Transcription regulation</keyword>
<comment type="subcellular location">
    <subcellularLocation>
        <location evidence="1">Nucleus</location>
    </subcellularLocation>
</comment>
<keyword evidence="11" id="KW-0175">Coiled coil</keyword>
<dbReference type="GO" id="GO:0000978">
    <property type="term" value="F:RNA polymerase II cis-regulatory region sequence-specific DNA binding"/>
    <property type="evidence" value="ECO:0007669"/>
    <property type="project" value="TreeGrafter"/>
</dbReference>
<proteinExistence type="predicted"/>
<dbReference type="InterPro" id="IPR011598">
    <property type="entry name" value="bHLH_dom"/>
</dbReference>
<dbReference type="InterPro" id="IPR036638">
    <property type="entry name" value="HLH_DNA-bd_sf"/>
</dbReference>
<keyword evidence="15" id="KW-1185">Reference proteome</keyword>
<name>A0A835CTI0_APHGI</name>
<feature type="region of interest" description="Disordered" evidence="12">
    <location>
        <begin position="301"/>
        <end position="325"/>
    </location>
</feature>
<dbReference type="SMART" id="SM00353">
    <property type="entry name" value="HLH"/>
    <property type="match status" value="1"/>
</dbReference>
<protein>
    <recommendedName>
        <fullName evidence="9">Max-binding protein MNT</fullName>
    </recommendedName>
    <alternativeName>
        <fullName evidence="10">Myc antagonist MNT</fullName>
    </alternativeName>
</protein>
<dbReference type="GO" id="GO:0046983">
    <property type="term" value="F:protein dimerization activity"/>
    <property type="evidence" value="ECO:0007669"/>
    <property type="project" value="InterPro"/>
</dbReference>
<evidence type="ECO:0000256" key="5">
    <source>
        <dbReference type="ARBA" id="ARBA00023163"/>
    </source>
</evidence>
<evidence type="ECO:0000259" key="13">
    <source>
        <dbReference type="PROSITE" id="PS50888"/>
    </source>
</evidence>
<keyword evidence="5" id="KW-0804">Transcription</keyword>
<keyword evidence="6" id="KW-0539">Nucleus</keyword>
<dbReference type="Pfam" id="PF00010">
    <property type="entry name" value="HLH"/>
    <property type="match status" value="1"/>
</dbReference>